<dbReference type="Proteomes" id="UP000054166">
    <property type="component" value="Unassembled WGS sequence"/>
</dbReference>
<sequence>MRDTHCHVIPLPTTTTFPSEHNTLHNGLNARGVAHIDTPTVEQHTSQTEKVLGEYTPALASPIDCNDKYSNGAGVHELAHTELLAPSPPTNAGAFETPPWPNRQLKLIAYKTTRLFYLCSSVFSQTFGWINSEVVLSISQGPSIFI</sequence>
<reference evidence="1 2" key="1">
    <citation type="submission" date="2014-04" db="EMBL/GenBank/DDBJ databases">
        <authorList>
            <consortium name="DOE Joint Genome Institute"/>
            <person name="Kuo A."/>
            <person name="Tarkka M."/>
            <person name="Buscot F."/>
            <person name="Kohler A."/>
            <person name="Nagy L.G."/>
            <person name="Floudas D."/>
            <person name="Copeland A."/>
            <person name="Barry K.W."/>
            <person name="Cichocki N."/>
            <person name="Veneault-Fourrey C."/>
            <person name="LaButti K."/>
            <person name="Lindquist E.A."/>
            <person name="Lipzen A."/>
            <person name="Lundell T."/>
            <person name="Morin E."/>
            <person name="Murat C."/>
            <person name="Sun H."/>
            <person name="Tunlid A."/>
            <person name="Henrissat B."/>
            <person name="Grigoriev I.V."/>
            <person name="Hibbett D.S."/>
            <person name="Martin F."/>
            <person name="Nordberg H.P."/>
            <person name="Cantor M.N."/>
            <person name="Hua S.X."/>
        </authorList>
    </citation>
    <scope>NUCLEOTIDE SEQUENCE [LARGE SCALE GENOMIC DNA]</scope>
    <source>
        <strain evidence="1 2">F 1598</strain>
    </source>
</reference>
<protein>
    <submittedName>
        <fullName evidence="1">Uncharacterized protein</fullName>
    </submittedName>
</protein>
<accession>A0A0C3C2J7</accession>
<name>A0A0C3C2J7_PILCF</name>
<keyword evidence="2" id="KW-1185">Reference proteome</keyword>
<dbReference type="HOGENOM" id="CLU_1778183_0_0_1"/>
<evidence type="ECO:0000313" key="2">
    <source>
        <dbReference type="Proteomes" id="UP000054166"/>
    </source>
</evidence>
<dbReference type="EMBL" id="KN832989">
    <property type="protein sequence ID" value="KIM83787.1"/>
    <property type="molecule type" value="Genomic_DNA"/>
</dbReference>
<evidence type="ECO:0000313" key="1">
    <source>
        <dbReference type="EMBL" id="KIM83787.1"/>
    </source>
</evidence>
<reference evidence="2" key="2">
    <citation type="submission" date="2015-01" db="EMBL/GenBank/DDBJ databases">
        <title>Evolutionary Origins and Diversification of the Mycorrhizal Mutualists.</title>
        <authorList>
            <consortium name="DOE Joint Genome Institute"/>
            <consortium name="Mycorrhizal Genomics Consortium"/>
            <person name="Kohler A."/>
            <person name="Kuo A."/>
            <person name="Nagy L.G."/>
            <person name="Floudas D."/>
            <person name="Copeland A."/>
            <person name="Barry K.W."/>
            <person name="Cichocki N."/>
            <person name="Veneault-Fourrey C."/>
            <person name="LaButti K."/>
            <person name="Lindquist E.A."/>
            <person name="Lipzen A."/>
            <person name="Lundell T."/>
            <person name="Morin E."/>
            <person name="Murat C."/>
            <person name="Riley R."/>
            <person name="Ohm R."/>
            <person name="Sun H."/>
            <person name="Tunlid A."/>
            <person name="Henrissat B."/>
            <person name="Grigoriev I.V."/>
            <person name="Hibbett D.S."/>
            <person name="Martin F."/>
        </authorList>
    </citation>
    <scope>NUCLEOTIDE SEQUENCE [LARGE SCALE GENOMIC DNA]</scope>
    <source>
        <strain evidence="2">F 1598</strain>
    </source>
</reference>
<proteinExistence type="predicted"/>
<gene>
    <name evidence="1" type="ORF">PILCRDRAFT_818812</name>
</gene>
<dbReference type="AlphaFoldDB" id="A0A0C3C2J7"/>
<organism evidence="1 2">
    <name type="scientific">Piloderma croceum (strain F 1598)</name>
    <dbReference type="NCBI Taxonomy" id="765440"/>
    <lineage>
        <taxon>Eukaryota</taxon>
        <taxon>Fungi</taxon>
        <taxon>Dikarya</taxon>
        <taxon>Basidiomycota</taxon>
        <taxon>Agaricomycotina</taxon>
        <taxon>Agaricomycetes</taxon>
        <taxon>Agaricomycetidae</taxon>
        <taxon>Atheliales</taxon>
        <taxon>Atheliaceae</taxon>
        <taxon>Piloderma</taxon>
    </lineage>
</organism>
<dbReference type="InParanoid" id="A0A0C3C2J7"/>